<organism evidence="1 2">
    <name type="scientific">Sphingobacterium corticibacter</name>
    <dbReference type="NCBI Taxonomy" id="2171749"/>
    <lineage>
        <taxon>Bacteria</taxon>
        <taxon>Pseudomonadati</taxon>
        <taxon>Bacteroidota</taxon>
        <taxon>Sphingobacteriia</taxon>
        <taxon>Sphingobacteriales</taxon>
        <taxon>Sphingobacteriaceae</taxon>
        <taxon>Sphingobacterium</taxon>
    </lineage>
</organism>
<evidence type="ECO:0000313" key="2">
    <source>
        <dbReference type="Proteomes" id="UP000245627"/>
    </source>
</evidence>
<accession>A0A2T8HLI7</accession>
<dbReference type="Proteomes" id="UP000245627">
    <property type="component" value="Unassembled WGS sequence"/>
</dbReference>
<dbReference type="EMBL" id="QDKG01000001">
    <property type="protein sequence ID" value="PVH26308.1"/>
    <property type="molecule type" value="Genomic_DNA"/>
</dbReference>
<evidence type="ECO:0000313" key="1">
    <source>
        <dbReference type="EMBL" id="PVH26308.1"/>
    </source>
</evidence>
<protein>
    <submittedName>
        <fullName evidence="1">Uncharacterized protein</fullName>
    </submittedName>
</protein>
<dbReference type="AlphaFoldDB" id="A0A2T8HLI7"/>
<comment type="caution">
    <text evidence="1">The sequence shown here is derived from an EMBL/GenBank/DDBJ whole genome shotgun (WGS) entry which is preliminary data.</text>
</comment>
<keyword evidence="2" id="KW-1185">Reference proteome</keyword>
<name>A0A2T8HLI7_9SPHI</name>
<dbReference type="RefSeq" id="WP_116774173.1">
    <property type="nucleotide sequence ID" value="NZ_QDKG01000001.1"/>
</dbReference>
<proteinExistence type="predicted"/>
<gene>
    <name evidence="1" type="ORF">DC487_01385</name>
</gene>
<sequence>MCARVNYKFFLKFGQRIHLEEFQKGKIYMNSLSWFANQPEENFIGDRLEGLRGVKSIPEPSFFKLRAKDKEFHFKSVGPSLLYPNRRYQGNIFCLYGGSEDLLEKYLFGLRGKLPIQDSFGKSEAFALINKPRLLIEKIVDYCKDNAYEVSYNRVDYKDYSKIDTALTPFCKRHKYSHQHEFRIYIKKNEDGPLILDIGDISDFCHIGYTKHHQNIEFRVK</sequence>
<reference evidence="1 2" key="1">
    <citation type="submission" date="2018-04" db="EMBL/GenBank/DDBJ databases">
        <title>Sphingobacterium cortibacter sp. nov.</title>
        <authorList>
            <person name="Li Y."/>
        </authorList>
    </citation>
    <scope>NUCLEOTIDE SEQUENCE [LARGE SCALE GENOMIC DNA]</scope>
    <source>
        <strain evidence="1 2">2c-3</strain>
    </source>
</reference>